<gene>
    <name evidence="1" type="ORF">BWK62_08715</name>
</gene>
<sequence length="110" mass="12693">MKVDLRLSPETFGIITDVLQPLYNTKAVTRRDKTTLSIALDVVTKLDSKCNSIKAKMNLFDAKKKIKITFKHHEADMLELLLFQQIKKVTDSYIEQKIQETINELNQKLA</sequence>
<comment type="caution">
    <text evidence="1">The sequence shown here is derived from an EMBL/GenBank/DDBJ whole genome shotgun (WGS) entry which is preliminary data.</text>
</comment>
<dbReference type="AlphaFoldDB" id="A0A246GAB2"/>
<proteinExistence type="predicted"/>
<name>A0A246GAB2_9FLAO</name>
<protein>
    <submittedName>
        <fullName evidence="1">Uncharacterized protein</fullName>
    </submittedName>
</protein>
<dbReference type="Proteomes" id="UP000198034">
    <property type="component" value="Unassembled WGS sequence"/>
</dbReference>
<evidence type="ECO:0000313" key="2">
    <source>
        <dbReference type="Proteomes" id="UP000198034"/>
    </source>
</evidence>
<organism evidence="1 2">
    <name type="scientific">Flavobacterium columnare</name>
    <dbReference type="NCBI Taxonomy" id="996"/>
    <lineage>
        <taxon>Bacteria</taxon>
        <taxon>Pseudomonadati</taxon>
        <taxon>Bacteroidota</taxon>
        <taxon>Flavobacteriia</taxon>
        <taxon>Flavobacteriales</taxon>
        <taxon>Flavobacteriaceae</taxon>
        <taxon>Flavobacterium</taxon>
    </lineage>
</organism>
<reference evidence="1 2" key="1">
    <citation type="journal article" date="2017" name="Infect. Genet. Evol.">
        <title>Comparative genome analysis of fish pathogen Flavobacterium columnare reveals extensive sequence diversity within the species.</title>
        <authorList>
            <person name="Kayansamruaj P."/>
            <person name="Dong H.T."/>
            <person name="Hirono I."/>
            <person name="Kondo H."/>
            <person name="Senapin S."/>
            <person name="Rodkhum C."/>
        </authorList>
    </citation>
    <scope>NUCLEOTIDE SEQUENCE [LARGE SCALE GENOMIC DNA]</scope>
    <source>
        <strain evidence="1 2">1214</strain>
    </source>
</reference>
<dbReference type="EMBL" id="MTCY01000022">
    <property type="protein sequence ID" value="OWP76860.1"/>
    <property type="molecule type" value="Genomic_DNA"/>
</dbReference>
<evidence type="ECO:0000313" key="1">
    <source>
        <dbReference type="EMBL" id="OWP76860.1"/>
    </source>
</evidence>
<accession>A0A246GAB2</accession>